<evidence type="ECO:0000313" key="2">
    <source>
        <dbReference type="Proteomes" id="UP000826195"/>
    </source>
</evidence>
<keyword evidence="2" id="KW-1185">Reference proteome</keyword>
<dbReference type="Proteomes" id="UP000826195">
    <property type="component" value="Unassembled WGS sequence"/>
</dbReference>
<dbReference type="EMBL" id="JAHXZJ010000847">
    <property type="protein sequence ID" value="KAH0556345.1"/>
    <property type="molecule type" value="Genomic_DNA"/>
</dbReference>
<name>A0AAV7IPR2_COTGL</name>
<organism evidence="1 2">
    <name type="scientific">Cotesia glomerata</name>
    <name type="common">Lepidopteran parasitic wasp</name>
    <name type="synonym">Apanteles glomeratus</name>
    <dbReference type="NCBI Taxonomy" id="32391"/>
    <lineage>
        <taxon>Eukaryota</taxon>
        <taxon>Metazoa</taxon>
        <taxon>Ecdysozoa</taxon>
        <taxon>Arthropoda</taxon>
        <taxon>Hexapoda</taxon>
        <taxon>Insecta</taxon>
        <taxon>Pterygota</taxon>
        <taxon>Neoptera</taxon>
        <taxon>Endopterygota</taxon>
        <taxon>Hymenoptera</taxon>
        <taxon>Apocrita</taxon>
        <taxon>Ichneumonoidea</taxon>
        <taxon>Braconidae</taxon>
        <taxon>Microgastrinae</taxon>
        <taxon>Cotesia</taxon>
    </lineage>
</organism>
<gene>
    <name evidence="1" type="ORF">KQX54_000599</name>
</gene>
<accession>A0AAV7IPR2</accession>
<proteinExistence type="predicted"/>
<evidence type="ECO:0000313" key="1">
    <source>
        <dbReference type="EMBL" id="KAH0556345.1"/>
    </source>
</evidence>
<dbReference type="AlphaFoldDB" id="A0AAV7IPR2"/>
<reference evidence="1 2" key="1">
    <citation type="journal article" date="2021" name="J. Hered.">
        <title>A chromosome-level genome assembly of the parasitoid wasp, Cotesia glomerata (Hymenoptera: Braconidae).</title>
        <authorList>
            <person name="Pinto B.J."/>
            <person name="Weis J.J."/>
            <person name="Gamble T."/>
            <person name="Ode P.J."/>
            <person name="Paul R."/>
            <person name="Zaspel J.M."/>
        </authorList>
    </citation>
    <scope>NUCLEOTIDE SEQUENCE [LARGE SCALE GENOMIC DNA]</scope>
    <source>
        <strain evidence="1">CgM1</strain>
    </source>
</reference>
<comment type="caution">
    <text evidence="1">The sequence shown here is derived from an EMBL/GenBank/DDBJ whole genome shotgun (WGS) entry which is preliminary data.</text>
</comment>
<sequence>MSKNEVLWSLGVFFDLNDHPPWAATSENALNTSLLLSRNCSQTLKQGTVAVTYDQPNFHLLMAYLGAIGHIMKSSGIEELFATVYAGNSIKDIMSGKKATPALSEGHGPDSFCCKLSYKNQT</sequence>
<protein>
    <submittedName>
        <fullName evidence="1">Uncharacterized protein</fullName>
    </submittedName>
</protein>